<evidence type="ECO:0008006" key="5">
    <source>
        <dbReference type="Google" id="ProtNLM"/>
    </source>
</evidence>
<dbReference type="Proteomes" id="UP000315010">
    <property type="component" value="Unassembled WGS sequence"/>
</dbReference>
<comment type="caution">
    <text evidence="2">The sequence shown here is derived from an EMBL/GenBank/DDBJ whole genome shotgun (WGS) entry which is preliminary data.</text>
</comment>
<dbReference type="EMBL" id="SJPJ01000001">
    <property type="protein sequence ID" value="TWT79555.1"/>
    <property type="molecule type" value="Genomic_DNA"/>
</dbReference>
<feature type="transmembrane region" description="Helical" evidence="1">
    <location>
        <begin position="100"/>
        <end position="123"/>
    </location>
</feature>
<keyword evidence="1" id="KW-1133">Transmembrane helix</keyword>
<evidence type="ECO:0000256" key="1">
    <source>
        <dbReference type="SAM" id="Phobius"/>
    </source>
</evidence>
<keyword evidence="4" id="KW-1185">Reference proteome</keyword>
<name>A0A5C5YV06_9BACT</name>
<keyword evidence="1" id="KW-0812">Transmembrane</keyword>
<dbReference type="EMBL" id="SJPJ01000001">
    <property type="protein sequence ID" value="TWT78651.1"/>
    <property type="molecule type" value="Genomic_DNA"/>
</dbReference>
<accession>A0A5C5YV06</accession>
<proteinExistence type="predicted"/>
<sequence length="145" mass="15268">MNDTDPVQQSLLSWAISSLGPIYIILLPLSALLGFLCVLILLFRGRGPMAAASILLFVHAPLVIGIFAAVQGMINVYSVIGMSWTTPKPADLAVGYSTALFAPAVSMLLIVPSYLAAAVGTFVRAVLSRDDANSTSDSIRTKTEG</sequence>
<reference evidence="2 4" key="1">
    <citation type="submission" date="2019-02" db="EMBL/GenBank/DDBJ databases">
        <title>Deep-cultivation of Planctomycetes and their phenomic and genomic characterization uncovers novel biology.</title>
        <authorList>
            <person name="Wiegand S."/>
            <person name="Jogler M."/>
            <person name="Boedeker C."/>
            <person name="Pinto D."/>
            <person name="Vollmers J."/>
            <person name="Rivas-Marin E."/>
            <person name="Kohn T."/>
            <person name="Peeters S.H."/>
            <person name="Heuer A."/>
            <person name="Rast P."/>
            <person name="Oberbeckmann S."/>
            <person name="Bunk B."/>
            <person name="Jeske O."/>
            <person name="Meyerdierks A."/>
            <person name="Storesund J.E."/>
            <person name="Kallscheuer N."/>
            <person name="Luecker S."/>
            <person name="Lage O.M."/>
            <person name="Pohl T."/>
            <person name="Merkel B.J."/>
            <person name="Hornburger P."/>
            <person name="Mueller R.-W."/>
            <person name="Bruemmer F."/>
            <person name="Labrenz M."/>
            <person name="Spormann A.M."/>
            <person name="Op Den Camp H."/>
            <person name="Overmann J."/>
            <person name="Amann R."/>
            <person name="Jetten M.S.M."/>
            <person name="Mascher T."/>
            <person name="Medema M.H."/>
            <person name="Devos D.P."/>
            <person name="Kaster A.-K."/>
            <person name="Ovreas L."/>
            <person name="Rohde M."/>
            <person name="Galperin M.Y."/>
            <person name="Jogler C."/>
        </authorList>
    </citation>
    <scope>NUCLEOTIDE SEQUENCE [LARGE SCALE GENOMIC DNA]</scope>
    <source>
        <strain evidence="2 4">CA13</strain>
    </source>
</reference>
<keyword evidence="1" id="KW-0472">Membrane</keyword>
<protein>
    <recommendedName>
        <fullName evidence="5">MotA/TolQ/ExbB proton channel domain-containing protein</fullName>
    </recommendedName>
</protein>
<dbReference type="AlphaFoldDB" id="A0A5C5YV06"/>
<evidence type="ECO:0000313" key="3">
    <source>
        <dbReference type="EMBL" id="TWT79555.1"/>
    </source>
</evidence>
<organism evidence="2 4">
    <name type="scientific">Novipirellula herctigrandis</name>
    <dbReference type="NCBI Taxonomy" id="2527986"/>
    <lineage>
        <taxon>Bacteria</taxon>
        <taxon>Pseudomonadati</taxon>
        <taxon>Planctomycetota</taxon>
        <taxon>Planctomycetia</taxon>
        <taxon>Pirellulales</taxon>
        <taxon>Pirellulaceae</taxon>
        <taxon>Novipirellula</taxon>
    </lineage>
</organism>
<dbReference type="RefSeq" id="WP_419193741.1">
    <property type="nucleotide sequence ID" value="NZ_SJPJ01000001.1"/>
</dbReference>
<evidence type="ECO:0000313" key="4">
    <source>
        <dbReference type="Proteomes" id="UP000315010"/>
    </source>
</evidence>
<evidence type="ECO:0000313" key="2">
    <source>
        <dbReference type="EMBL" id="TWT78651.1"/>
    </source>
</evidence>
<feature type="transmembrane region" description="Helical" evidence="1">
    <location>
        <begin position="54"/>
        <end position="80"/>
    </location>
</feature>
<gene>
    <name evidence="2" type="ORF">CA13_00470</name>
    <name evidence="3" type="ORF">CA13_09590</name>
</gene>
<feature type="transmembrane region" description="Helical" evidence="1">
    <location>
        <begin position="20"/>
        <end position="42"/>
    </location>
</feature>